<dbReference type="OrthoDB" id="2129491at2759"/>
<evidence type="ECO:0000256" key="3">
    <source>
        <dbReference type="ARBA" id="ARBA00038984"/>
    </source>
</evidence>
<dbReference type="InterPro" id="IPR050984">
    <property type="entry name" value="Gfo/Idh/MocA_domain"/>
</dbReference>
<dbReference type="PROSITE" id="PS51257">
    <property type="entry name" value="PROKAR_LIPOPROTEIN"/>
    <property type="match status" value="1"/>
</dbReference>
<dbReference type="STRING" id="1890683.A0A427XR84"/>
<accession>A0A427XR84</accession>
<dbReference type="AlphaFoldDB" id="A0A427XR84"/>
<dbReference type="Proteomes" id="UP000279259">
    <property type="component" value="Unassembled WGS sequence"/>
</dbReference>
<dbReference type="EMBL" id="RSCD01000031">
    <property type="protein sequence ID" value="RSH81412.1"/>
    <property type="molecule type" value="Genomic_DNA"/>
</dbReference>
<dbReference type="PANTHER" id="PTHR22604">
    <property type="entry name" value="OXIDOREDUCTASES"/>
    <property type="match status" value="1"/>
</dbReference>
<name>A0A427XR84_9TREE</name>
<dbReference type="Pfam" id="PF01408">
    <property type="entry name" value="GFO_IDH_MocA"/>
    <property type="match status" value="1"/>
</dbReference>
<dbReference type="GO" id="GO:0047837">
    <property type="term" value="F:D-xylose 1-dehydrogenase (NADP+) activity"/>
    <property type="evidence" value="ECO:0007669"/>
    <property type="project" value="UniProtKB-EC"/>
</dbReference>
<sequence>MSTKPFVAQWGILGCGWISSEFVKDACRPMSSRSVTDVSHAIVAVGSRDDGLIDFAPEACGSYKAVVDHPNVNIVYVGTMNVSHYEDAKLALEGGKHCLLEKPATLNAAEWKHLVSIAQAKKVFLMEAVWTRFNPCMLAVQKAVFDGEIGDVRCVYSDLSMDAFGKRPDSHRVLSAELAGGALLDLGPYPMVWSLMILYRHPRNNMSPPENIGSTMLRHQQTGVDLATNWGMPFPKINAMAFCSATLLNETPGENVTRIVGSAGTTSSTTLLHTERSRERGKRPAALILCVSEIIVQGMTSRPLKYIVRKLVNPEKEDRVFHADEVHDHTFDGFGLYWEADAVARCLRGERPAFKVIGVEKTRRPGLKSADGLLECPEMTHAETSLAMEIFDKIRKDGGYKYVDGLEKVKA</sequence>
<dbReference type="InterPro" id="IPR000683">
    <property type="entry name" value="Gfo/Idh/MocA-like_OxRdtase_N"/>
</dbReference>
<comment type="caution">
    <text evidence="8">The sequence shown here is derived from an EMBL/GenBank/DDBJ whole genome shotgun (WGS) entry which is preliminary data.</text>
</comment>
<reference evidence="8 9" key="1">
    <citation type="submission" date="2018-11" db="EMBL/GenBank/DDBJ databases">
        <title>Genome sequence of Saitozyma podzolica DSM 27192.</title>
        <authorList>
            <person name="Aliyu H."/>
            <person name="Gorte O."/>
            <person name="Ochsenreither K."/>
        </authorList>
    </citation>
    <scope>NUCLEOTIDE SEQUENCE [LARGE SCALE GENOMIC DNA]</scope>
    <source>
        <strain evidence="8 9">DSM 27192</strain>
    </source>
</reference>
<keyword evidence="2" id="KW-0560">Oxidoreductase</keyword>
<dbReference type="SUPFAM" id="SSF51735">
    <property type="entry name" value="NAD(P)-binding Rossmann-fold domains"/>
    <property type="match status" value="1"/>
</dbReference>
<organism evidence="8 9">
    <name type="scientific">Saitozyma podzolica</name>
    <dbReference type="NCBI Taxonomy" id="1890683"/>
    <lineage>
        <taxon>Eukaryota</taxon>
        <taxon>Fungi</taxon>
        <taxon>Dikarya</taxon>
        <taxon>Basidiomycota</taxon>
        <taxon>Agaricomycotina</taxon>
        <taxon>Tremellomycetes</taxon>
        <taxon>Tremellales</taxon>
        <taxon>Trimorphomycetaceae</taxon>
        <taxon>Saitozyma</taxon>
    </lineage>
</organism>
<gene>
    <name evidence="8" type="ORF">EHS25_006944</name>
</gene>
<evidence type="ECO:0000313" key="8">
    <source>
        <dbReference type="EMBL" id="RSH81412.1"/>
    </source>
</evidence>
<dbReference type="InterPro" id="IPR055170">
    <property type="entry name" value="GFO_IDH_MocA-like_dom"/>
</dbReference>
<evidence type="ECO:0000313" key="9">
    <source>
        <dbReference type="Proteomes" id="UP000279259"/>
    </source>
</evidence>
<dbReference type="Gene3D" id="3.40.50.720">
    <property type="entry name" value="NAD(P)-binding Rossmann-like Domain"/>
    <property type="match status" value="1"/>
</dbReference>
<comment type="similarity">
    <text evidence="1">Belongs to the Gfo/Idh/MocA family.</text>
</comment>
<evidence type="ECO:0000259" key="7">
    <source>
        <dbReference type="Pfam" id="PF22725"/>
    </source>
</evidence>
<dbReference type="PANTHER" id="PTHR22604:SF105">
    <property type="entry name" value="TRANS-1,2-DIHYDROBENZENE-1,2-DIOL DEHYDROGENASE"/>
    <property type="match status" value="1"/>
</dbReference>
<evidence type="ECO:0000256" key="5">
    <source>
        <dbReference type="ARBA" id="ARBA00049233"/>
    </source>
</evidence>
<dbReference type="EC" id="1.1.1.179" evidence="3"/>
<proteinExistence type="inferred from homology"/>
<protein>
    <recommendedName>
        <fullName evidence="3">D-xylose 1-dehydrogenase (NADP(+), D-xylono-1,5-lactone-forming)</fullName>
        <ecNumber evidence="3">1.1.1.179</ecNumber>
    </recommendedName>
    <alternativeName>
        <fullName evidence="4">D-xylose-NADP dehydrogenase</fullName>
    </alternativeName>
</protein>
<dbReference type="Gene3D" id="3.30.360.10">
    <property type="entry name" value="Dihydrodipicolinate Reductase, domain 2"/>
    <property type="match status" value="1"/>
</dbReference>
<evidence type="ECO:0000256" key="2">
    <source>
        <dbReference type="ARBA" id="ARBA00023002"/>
    </source>
</evidence>
<dbReference type="SUPFAM" id="SSF55347">
    <property type="entry name" value="Glyceraldehyde-3-phosphate dehydrogenase-like, C-terminal domain"/>
    <property type="match status" value="1"/>
</dbReference>
<evidence type="ECO:0000256" key="1">
    <source>
        <dbReference type="ARBA" id="ARBA00010928"/>
    </source>
</evidence>
<evidence type="ECO:0000256" key="4">
    <source>
        <dbReference type="ARBA" id="ARBA00042988"/>
    </source>
</evidence>
<dbReference type="Pfam" id="PF22725">
    <property type="entry name" value="GFO_IDH_MocA_C3"/>
    <property type="match status" value="1"/>
</dbReference>
<comment type="catalytic activity">
    <reaction evidence="5">
        <text>D-xylose + NADP(+) = D-xylono-1,5-lactone + NADPH + H(+)</text>
        <dbReference type="Rhea" id="RHEA:22000"/>
        <dbReference type="ChEBI" id="CHEBI:15378"/>
        <dbReference type="ChEBI" id="CHEBI:15867"/>
        <dbReference type="ChEBI" id="CHEBI:53455"/>
        <dbReference type="ChEBI" id="CHEBI:57783"/>
        <dbReference type="ChEBI" id="CHEBI:58349"/>
        <dbReference type="EC" id="1.1.1.179"/>
    </reaction>
</comment>
<dbReference type="GO" id="GO:0000166">
    <property type="term" value="F:nucleotide binding"/>
    <property type="evidence" value="ECO:0007669"/>
    <property type="project" value="InterPro"/>
</dbReference>
<dbReference type="InterPro" id="IPR036291">
    <property type="entry name" value="NAD(P)-bd_dom_sf"/>
</dbReference>
<feature type="domain" description="Gfo/Idh/MocA-like oxidoreductase N-terminal" evidence="6">
    <location>
        <begin position="10"/>
        <end position="126"/>
    </location>
</feature>
<feature type="domain" description="GFO/IDH/MocA-like oxidoreductase" evidence="7">
    <location>
        <begin position="138"/>
        <end position="265"/>
    </location>
</feature>
<evidence type="ECO:0000259" key="6">
    <source>
        <dbReference type="Pfam" id="PF01408"/>
    </source>
</evidence>
<keyword evidence="9" id="KW-1185">Reference proteome</keyword>